<evidence type="ECO:0000313" key="1">
    <source>
        <dbReference type="EMBL" id="CDP07290.1"/>
    </source>
</evidence>
<organism evidence="1 2">
    <name type="scientific">Coffea canephora</name>
    <name type="common">Robusta coffee</name>
    <dbReference type="NCBI Taxonomy" id="49390"/>
    <lineage>
        <taxon>Eukaryota</taxon>
        <taxon>Viridiplantae</taxon>
        <taxon>Streptophyta</taxon>
        <taxon>Embryophyta</taxon>
        <taxon>Tracheophyta</taxon>
        <taxon>Spermatophyta</taxon>
        <taxon>Magnoliopsida</taxon>
        <taxon>eudicotyledons</taxon>
        <taxon>Gunneridae</taxon>
        <taxon>Pentapetalae</taxon>
        <taxon>asterids</taxon>
        <taxon>lamiids</taxon>
        <taxon>Gentianales</taxon>
        <taxon>Rubiaceae</taxon>
        <taxon>Ixoroideae</taxon>
        <taxon>Gardenieae complex</taxon>
        <taxon>Bertiereae - Coffeeae clade</taxon>
        <taxon>Coffeeae</taxon>
        <taxon>Coffea</taxon>
    </lineage>
</organism>
<dbReference type="EMBL" id="HG739110">
    <property type="protein sequence ID" value="CDP07290.1"/>
    <property type="molecule type" value="Genomic_DNA"/>
</dbReference>
<keyword evidence="2" id="KW-1185">Reference proteome</keyword>
<dbReference type="AlphaFoldDB" id="A0A068UFG0"/>
<evidence type="ECO:0000313" key="2">
    <source>
        <dbReference type="Proteomes" id="UP000295252"/>
    </source>
</evidence>
<dbReference type="InParanoid" id="A0A068UFG0"/>
<sequence length="73" mass="7704">MPFKSPTVALFSSSIDKLNNAAAEFSLAPTVPLCKISIIAGIGFSLDMSFLFDSSIDKFNVAVTACSRILESG</sequence>
<reference evidence="2" key="1">
    <citation type="journal article" date="2014" name="Science">
        <title>The coffee genome provides insight into the convergent evolution of caffeine biosynthesis.</title>
        <authorList>
            <person name="Denoeud F."/>
            <person name="Carretero-Paulet L."/>
            <person name="Dereeper A."/>
            <person name="Droc G."/>
            <person name="Guyot R."/>
            <person name="Pietrella M."/>
            <person name="Zheng C."/>
            <person name="Alberti A."/>
            <person name="Anthony F."/>
            <person name="Aprea G."/>
            <person name="Aury J.M."/>
            <person name="Bento P."/>
            <person name="Bernard M."/>
            <person name="Bocs S."/>
            <person name="Campa C."/>
            <person name="Cenci A."/>
            <person name="Combes M.C."/>
            <person name="Crouzillat D."/>
            <person name="Da Silva C."/>
            <person name="Daddiego L."/>
            <person name="De Bellis F."/>
            <person name="Dussert S."/>
            <person name="Garsmeur O."/>
            <person name="Gayraud T."/>
            <person name="Guignon V."/>
            <person name="Jahn K."/>
            <person name="Jamilloux V."/>
            <person name="Joet T."/>
            <person name="Labadie K."/>
            <person name="Lan T."/>
            <person name="Leclercq J."/>
            <person name="Lepelley M."/>
            <person name="Leroy T."/>
            <person name="Li L.T."/>
            <person name="Librado P."/>
            <person name="Lopez L."/>
            <person name="Munoz A."/>
            <person name="Noel B."/>
            <person name="Pallavicini A."/>
            <person name="Perrotta G."/>
            <person name="Poncet V."/>
            <person name="Pot D."/>
            <person name="Priyono X."/>
            <person name="Rigoreau M."/>
            <person name="Rouard M."/>
            <person name="Rozas J."/>
            <person name="Tranchant-Dubreuil C."/>
            <person name="VanBuren R."/>
            <person name="Zhang Q."/>
            <person name="Andrade A.C."/>
            <person name="Argout X."/>
            <person name="Bertrand B."/>
            <person name="de Kochko A."/>
            <person name="Graziosi G."/>
            <person name="Henry R.J."/>
            <person name="Jayarama X."/>
            <person name="Ming R."/>
            <person name="Nagai C."/>
            <person name="Rounsley S."/>
            <person name="Sankoff D."/>
            <person name="Giuliano G."/>
            <person name="Albert V.A."/>
            <person name="Wincker P."/>
            <person name="Lashermes P."/>
        </authorList>
    </citation>
    <scope>NUCLEOTIDE SEQUENCE [LARGE SCALE GENOMIC DNA]</scope>
    <source>
        <strain evidence="2">cv. DH200-94</strain>
    </source>
</reference>
<dbReference type="Proteomes" id="UP000295252">
    <property type="component" value="Chromosome II"/>
</dbReference>
<dbReference type="Gramene" id="CDP07290">
    <property type="protein sequence ID" value="CDP07290"/>
    <property type="gene ID" value="GSCOC_T00024517001"/>
</dbReference>
<name>A0A068UFG0_COFCA</name>
<protein>
    <submittedName>
        <fullName evidence="1">Uncharacterized protein</fullName>
    </submittedName>
</protein>
<accession>A0A068UFG0</accession>
<proteinExistence type="predicted"/>
<gene>
    <name evidence="1" type="ORF">GSCOC_T00024517001</name>
</gene>